<evidence type="ECO:0000313" key="2">
    <source>
        <dbReference type="Proteomes" id="UP000430692"/>
    </source>
</evidence>
<comment type="caution">
    <text evidence="1">The sequence shown here is derived from an EMBL/GenBank/DDBJ whole genome shotgun (WGS) entry which is preliminary data.</text>
</comment>
<dbReference type="EMBL" id="WUUL01000005">
    <property type="protein sequence ID" value="MXQ54015.1"/>
    <property type="molecule type" value="Genomic_DNA"/>
</dbReference>
<protein>
    <submittedName>
        <fullName evidence="1">Uncharacterized protein</fullName>
    </submittedName>
</protein>
<proteinExistence type="predicted"/>
<name>A0A6I4VV10_9BACL</name>
<organism evidence="1 2">
    <name type="scientific">Shimazuella alba</name>
    <dbReference type="NCBI Taxonomy" id="2690964"/>
    <lineage>
        <taxon>Bacteria</taxon>
        <taxon>Bacillati</taxon>
        <taxon>Bacillota</taxon>
        <taxon>Bacilli</taxon>
        <taxon>Bacillales</taxon>
        <taxon>Thermoactinomycetaceae</taxon>
        <taxon>Shimazuella</taxon>
    </lineage>
</organism>
<dbReference type="RefSeq" id="WP_160801365.1">
    <property type="nucleotide sequence ID" value="NZ_WUUL01000005.1"/>
</dbReference>
<gene>
    <name evidence="1" type="ORF">GSM42_09850</name>
</gene>
<evidence type="ECO:0000313" key="1">
    <source>
        <dbReference type="EMBL" id="MXQ54015.1"/>
    </source>
</evidence>
<reference evidence="1 2" key="1">
    <citation type="submission" date="2019-12" db="EMBL/GenBank/DDBJ databases">
        <title>Whole-genome analyses of novel actinobacteria.</title>
        <authorList>
            <person name="Sahin N."/>
            <person name="Saygin H."/>
        </authorList>
    </citation>
    <scope>NUCLEOTIDE SEQUENCE [LARGE SCALE GENOMIC DNA]</scope>
    <source>
        <strain evidence="1 2">KC615</strain>
    </source>
</reference>
<accession>A0A6I4VV10</accession>
<sequence>MSERYVPKIQEAAIPEDGGWVEGETSPILLLSIPAWEELETNPDYVNAYVWMYDREQDAYLFCFQLKDESEKAIAFISDHAGLLLQDEHAKDSFSMMIMNKPLQEVSSSQSVLLIENVKLVRHPAAGW</sequence>
<keyword evidence="2" id="KW-1185">Reference proteome</keyword>
<dbReference type="Proteomes" id="UP000430692">
    <property type="component" value="Unassembled WGS sequence"/>
</dbReference>
<dbReference type="AlphaFoldDB" id="A0A6I4VV10"/>